<sequence>VPKPSDYGIPYIGVILETKDDVKIRAYVCKRTDEAGTRPTILMFHGSGGNMGHRLPIAEKFYKNFRFNVMLVSYRGYGKSDGSPSENGLRLDAQ</sequence>
<organism evidence="1 2">
    <name type="scientific">Cetraspora pellucida</name>
    <dbReference type="NCBI Taxonomy" id="1433469"/>
    <lineage>
        <taxon>Eukaryota</taxon>
        <taxon>Fungi</taxon>
        <taxon>Fungi incertae sedis</taxon>
        <taxon>Mucoromycota</taxon>
        <taxon>Glomeromycotina</taxon>
        <taxon>Glomeromycetes</taxon>
        <taxon>Diversisporales</taxon>
        <taxon>Gigasporaceae</taxon>
        <taxon>Cetraspora</taxon>
    </lineage>
</organism>
<proteinExistence type="predicted"/>
<feature type="non-terminal residue" evidence="1">
    <location>
        <position position="1"/>
    </location>
</feature>
<evidence type="ECO:0000313" key="1">
    <source>
        <dbReference type="EMBL" id="CAG8759492.1"/>
    </source>
</evidence>
<name>A0ACA9QPG4_9GLOM</name>
<dbReference type="EMBL" id="CAJVPW010047452">
    <property type="protein sequence ID" value="CAG8759492.1"/>
    <property type="molecule type" value="Genomic_DNA"/>
</dbReference>
<accession>A0ACA9QPG4</accession>
<gene>
    <name evidence="1" type="ORF">SPELUC_LOCUS15037</name>
</gene>
<dbReference type="Proteomes" id="UP000789366">
    <property type="component" value="Unassembled WGS sequence"/>
</dbReference>
<feature type="non-terminal residue" evidence="1">
    <location>
        <position position="94"/>
    </location>
</feature>
<evidence type="ECO:0000313" key="2">
    <source>
        <dbReference type="Proteomes" id="UP000789366"/>
    </source>
</evidence>
<reference evidence="1" key="1">
    <citation type="submission" date="2021-06" db="EMBL/GenBank/DDBJ databases">
        <authorList>
            <person name="Kallberg Y."/>
            <person name="Tangrot J."/>
            <person name="Rosling A."/>
        </authorList>
    </citation>
    <scope>NUCLEOTIDE SEQUENCE</scope>
    <source>
        <strain evidence="1">28 12/20/2015</strain>
    </source>
</reference>
<comment type="caution">
    <text evidence="1">The sequence shown here is derived from an EMBL/GenBank/DDBJ whole genome shotgun (WGS) entry which is preliminary data.</text>
</comment>
<keyword evidence="2" id="KW-1185">Reference proteome</keyword>
<protein>
    <submittedName>
        <fullName evidence="1">6075_t:CDS:1</fullName>
    </submittedName>
</protein>